<reference evidence="1" key="1">
    <citation type="submission" date="2019-06" db="EMBL/GenBank/DDBJ databases">
        <authorList>
            <person name="Zheng W."/>
        </authorList>
    </citation>
    <scope>NUCLEOTIDE SEQUENCE</scope>
    <source>
        <strain evidence="1">QDHG01</strain>
    </source>
</reference>
<dbReference type="Proteomes" id="UP000785679">
    <property type="component" value="Unassembled WGS sequence"/>
</dbReference>
<keyword evidence="2" id="KW-1185">Reference proteome</keyword>
<proteinExistence type="predicted"/>
<protein>
    <submittedName>
        <fullName evidence="1">Uncharacterized protein</fullName>
    </submittedName>
</protein>
<gene>
    <name evidence="1" type="ORF">FGO68_gene529</name>
</gene>
<comment type="caution">
    <text evidence="1">The sequence shown here is derived from an EMBL/GenBank/DDBJ whole genome shotgun (WGS) entry which is preliminary data.</text>
</comment>
<dbReference type="AlphaFoldDB" id="A0A8J8NA95"/>
<dbReference type="EMBL" id="RRYP01030077">
    <property type="protein sequence ID" value="TNV71272.1"/>
    <property type="molecule type" value="Genomic_DNA"/>
</dbReference>
<sequence>MTINSQLRSIQQRQQFLQLSIRHTISQISPLQRIYRGKRTEQKLCQEIPTQTLSLVQLLFKQLLSNRKFQNYQMKVKMRRRQNKQLKRKRTLARRLSAYLKQLE</sequence>
<accession>A0A8J8NA95</accession>
<evidence type="ECO:0000313" key="2">
    <source>
        <dbReference type="Proteomes" id="UP000785679"/>
    </source>
</evidence>
<name>A0A8J8NA95_HALGN</name>
<organism evidence="1 2">
    <name type="scientific">Halteria grandinella</name>
    <dbReference type="NCBI Taxonomy" id="5974"/>
    <lineage>
        <taxon>Eukaryota</taxon>
        <taxon>Sar</taxon>
        <taxon>Alveolata</taxon>
        <taxon>Ciliophora</taxon>
        <taxon>Intramacronucleata</taxon>
        <taxon>Spirotrichea</taxon>
        <taxon>Stichotrichia</taxon>
        <taxon>Sporadotrichida</taxon>
        <taxon>Halteriidae</taxon>
        <taxon>Halteria</taxon>
    </lineage>
</organism>
<evidence type="ECO:0000313" key="1">
    <source>
        <dbReference type="EMBL" id="TNV71272.1"/>
    </source>
</evidence>